<dbReference type="GO" id="GO:0007165">
    <property type="term" value="P:signal transduction"/>
    <property type="evidence" value="ECO:0007669"/>
    <property type="project" value="InterPro"/>
</dbReference>
<dbReference type="KEGG" id="buu:WS70_26840"/>
<evidence type="ECO:0000256" key="2">
    <source>
        <dbReference type="ARBA" id="ARBA00021483"/>
    </source>
</evidence>
<dbReference type="SMART" id="SM00260">
    <property type="entry name" value="CheW"/>
    <property type="match status" value="1"/>
</dbReference>
<dbReference type="PANTHER" id="PTHR22617">
    <property type="entry name" value="CHEMOTAXIS SENSOR HISTIDINE KINASE-RELATED"/>
    <property type="match status" value="1"/>
</dbReference>
<dbReference type="Proteomes" id="UP000062519">
    <property type="component" value="Chromosome 2"/>
</dbReference>
<dbReference type="PANTHER" id="PTHR22617:SF45">
    <property type="entry name" value="CHEMOTAXIS PROTEIN CHEW"/>
    <property type="match status" value="1"/>
</dbReference>
<dbReference type="Pfam" id="PF01584">
    <property type="entry name" value="CheW"/>
    <property type="match status" value="1"/>
</dbReference>
<evidence type="ECO:0000259" key="4">
    <source>
        <dbReference type="PROSITE" id="PS50851"/>
    </source>
</evidence>
<evidence type="ECO:0000313" key="6">
    <source>
        <dbReference type="Proteomes" id="UP000062519"/>
    </source>
</evidence>
<dbReference type="InterPro" id="IPR002545">
    <property type="entry name" value="CheW-lke_dom"/>
</dbReference>
<evidence type="ECO:0000313" key="5">
    <source>
        <dbReference type="EMBL" id="AOJ05315.1"/>
    </source>
</evidence>
<evidence type="ECO:0000256" key="3">
    <source>
        <dbReference type="ARBA" id="ARBA00022490"/>
    </source>
</evidence>
<dbReference type="Gene3D" id="2.30.30.40">
    <property type="entry name" value="SH3 Domains"/>
    <property type="match status" value="1"/>
</dbReference>
<comment type="subcellular location">
    <subcellularLocation>
        <location evidence="1">Cytoplasm</location>
    </subcellularLocation>
</comment>
<dbReference type="Gene3D" id="2.40.50.180">
    <property type="entry name" value="CheA-289, Domain 4"/>
    <property type="match status" value="1"/>
</dbReference>
<sequence>MDRDAVERPRIAFEIDACWNRIGTRGDRSCERLEACRRCLNCTVFAQHAALLLDRPLTDADLADAARLAAERAPRSTAVSAAARDGAAETVHSALAFRVADEWLALPIGVLREIADTRPIHALPHRRNRAVLGIVNVRGMLRVAVSLAELLSLDARADRAASRTRFTRMLVVAHRGDPVVFPVDEVEGVLRFTPSEWMPVPATVARTGGAHSRGVFAWRGKTIGLLDEDRLFDSLTRSLR</sequence>
<feature type="domain" description="CheW-like" evidence="4">
    <location>
        <begin position="91"/>
        <end position="237"/>
    </location>
</feature>
<dbReference type="GO" id="GO:0006935">
    <property type="term" value="P:chemotaxis"/>
    <property type="evidence" value="ECO:0007669"/>
    <property type="project" value="InterPro"/>
</dbReference>
<protein>
    <recommendedName>
        <fullName evidence="2">Chemotaxis protein CheW</fullName>
    </recommendedName>
</protein>
<accession>A0A1B4FNU2</accession>
<dbReference type="RefSeq" id="WP_059598535.1">
    <property type="nucleotide sequence ID" value="NZ_CP013387.1"/>
</dbReference>
<proteinExistence type="predicted"/>
<dbReference type="EMBL" id="CP013387">
    <property type="protein sequence ID" value="AOJ05315.1"/>
    <property type="molecule type" value="Genomic_DNA"/>
</dbReference>
<keyword evidence="6" id="KW-1185">Reference proteome</keyword>
<name>A0A1B4FNU2_9BURK</name>
<dbReference type="AlphaFoldDB" id="A0A1B4FNU2"/>
<reference evidence="5 6" key="1">
    <citation type="submission" date="2015-12" db="EMBL/GenBank/DDBJ databases">
        <title>Diversity of Burkholderia near neighbor genomes.</title>
        <authorList>
            <person name="Sahl J."/>
            <person name="Wagner D."/>
            <person name="Keim P."/>
        </authorList>
    </citation>
    <scope>NUCLEOTIDE SEQUENCE [LARGE SCALE GENOMIC DNA]</scope>
    <source>
        <strain evidence="5 6">BDU6</strain>
    </source>
</reference>
<evidence type="ECO:0000256" key="1">
    <source>
        <dbReference type="ARBA" id="ARBA00004496"/>
    </source>
</evidence>
<gene>
    <name evidence="5" type="ORF">WS70_26840</name>
</gene>
<keyword evidence="3" id="KW-0963">Cytoplasm</keyword>
<dbReference type="InterPro" id="IPR039315">
    <property type="entry name" value="CheW"/>
</dbReference>
<organism evidence="5 6">
    <name type="scientific">Burkholderia mayonis</name>
    <dbReference type="NCBI Taxonomy" id="1385591"/>
    <lineage>
        <taxon>Bacteria</taxon>
        <taxon>Pseudomonadati</taxon>
        <taxon>Pseudomonadota</taxon>
        <taxon>Betaproteobacteria</taxon>
        <taxon>Burkholderiales</taxon>
        <taxon>Burkholderiaceae</taxon>
        <taxon>Burkholderia</taxon>
        <taxon>pseudomallei group</taxon>
    </lineage>
</organism>
<dbReference type="InterPro" id="IPR036061">
    <property type="entry name" value="CheW-like_dom_sf"/>
</dbReference>
<dbReference type="SUPFAM" id="SSF50341">
    <property type="entry name" value="CheW-like"/>
    <property type="match status" value="1"/>
</dbReference>
<dbReference type="GO" id="GO:0005829">
    <property type="term" value="C:cytosol"/>
    <property type="evidence" value="ECO:0007669"/>
    <property type="project" value="TreeGrafter"/>
</dbReference>
<dbReference type="PROSITE" id="PS50851">
    <property type="entry name" value="CHEW"/>
    <property type="match status" value="1"/>
</dbReference>